<dbReference type="Gene3D" id="3.40.250.10">
    <property type="entry name" value="Rhodanese-like domain"/>
    <property type="match status" value="1"/>
</dbReference>
<organism evidence="2">
    <name type="scientific">hydrothermal vent metagenome</name>
    <dbReference type="NCBI Taxonomy" id="652676"/>
    <lineage>
        <taxon>unclassified sequences</taxon>
        <taxon>metagenomes</taxon>
        <taxon>ecological metagenomes</taxon>
    </lineage>
</organism>
<dbReference type="SMART" id="SM00450">
    <property type="entry name" value="RHOD"/>
    <property type="match status" value="1"/>
</dbReference>
<dbReference type="EMBL" id="UOEX01000050">
    <property type="protein sequence ID" value="VAW33655.1"/>
    <property type="molecule type" value="Genomic_DNA"/>
</dbReference>
<dbReference type="InterPro" id="IPR050229">
    <property type="entry name" value="GlpE_sulfurtransferase"/>
</dbReference>
<dbReference type="AlphaFoldDB" id="A0A3B0URG1"/>
<sequence length="144" mass="15629">MNWKNLFIPVDNISADKVREYVKNNAAGTYQLLDVRQPGEYKTGHLAGAVLIPLKELPARLTELDSAKPTFVYCAIGGRSRAAAQLLSGQGFSTVFNMSGGIKAWDGRRAAGPESDGMELFHPDMDFADAISLAYAMEDGLQAF</sequence>
<accession>A0A3B0URG1</accession>
<dbReference type="PANTHER" id="PTHR43031:SF1">
    <property type="entry name" value="PYRIDINE NUCLEOTIDE-DISULPHIDE OXIDOREDUCTASE"/>
    <property type="match status" value="1"/>
</dbReference>
<dbReference type="InterPro" id="IPR036873">
    <property type="entry name" value="Rhodanese-like_dom_sf"/>
</dbReference>
<feature type="non-terminal residue" evidence="2">
    <location>
        <position position="144"/>
    </location>
</feature>
<reference evidence="2" key="1">
    <citation type="submission" date="2018-06" db="EMBL/GenBank/DDBJ databases">
        <authorList>
            <person name="Zhirakovskaya E."/>
        </authorList>
    </citation>
    <scope>NUCLEOTIDE SEQUENCE</scope>
</reference>
<dbReference type="PANTHER" id="PTHR43031">
    <property type="entry name" value="FAD-DEPENDENT OXIDOREDUCTASE"/>
    <property type="match status" value="1"/>
</dbReference>
<dbReference type="SUPFAM" id="SSF52821">
    <property type="entry name" value="Rhodanese/Cell cycle control phosphatase"/>
    <property type="match status" value="1"/>
</dbReference>
<dbReference type="InterPro" id="IPR001763">
    <property type="entry name" value="Rhodanese-like_dom"/>
</dbReference>
<feature type="domain" description="Rhodanese" evidence="1">
    <location>
        <begin position="26"/>
        <end position="112"/>
    </location>
</feature>
<dbReference type="Pfam" id="PF00581">
    <property type="entry name" value="Rhodanese"/>
    <property type="match status" value="1"/>
</dbReference>
<proteinExistence type="predicted"/>
<name>A0A3B0URG1_9ZZZZ</name>
<evidence type="ECO:0000313" key="2">
    <source>
        <dbReference type="EMBL" id="VAW33655.1"/>
    </source>
</evidence>
<evidence type="ECO:0000259" key="1">
    <source>
        <dbReference type="PROSITE" id="PS50206"/>
    </source>
</evidence>
<protein>
    <submittedName>
        <fullName evidence="2">Rhodanese-like domain protein</fullName>
    </submittedName>
</protein>
<gene>
    <name evidence="2" type="ORF">MNBD_DELTA03-1107</name>
</gene>
<dbReference type="CDD" id="cd00158">
    <property type="entry name" value="RHOD"/>
    <property type="match status" value="1"/>
</dbReference>
<dbReference type="PROSITE" id="PS50206">
    <property type="entry name" value="RHODANESE_3"/>
    <property type="match status" value="1"/>
</dbReference>